<dbReference type="InterPro" id="IPR009049">
    <property type="entry name" value="Argininosuccinate_lyase"/>
</dbReference>
<keyword evidence="1" id="KW-0963">Cytoplasm</keyword>
<evidence type="ECO:0000256" key="2">
    <source>
        <dbReference type="NCBIfam" id="TIGR00838"/>
    </source>
</evidence>
<dbReference type="UniPathway" id="UPA00068">
    <property type="reaction ID" value="UER00114"/>
</dbReference>
<dbReference type="Pfam" id="PF14698">
    <property type="entry name" value="ASL_C2"/>
    <property type="match status" value="1"/>
</dbReference>
<dbReference type="PRINTS" id="PR00145">
    <property type="entry name" value="ARGSUCLYASE"/>
</dbReference>
<comment type="similarity">
    <text evidence="1">Belongs to the lyase 1 family. Argininosuccinate lyase subfamily.</text>
</comment>
<dbReference type="InterPro" id="IPR008948">
    <property type="entry name" value="L-Aspartase-like"/>
</dbReference>
<dbReference type="CDD" id="cd01359">
    <property type="entry name" value="Argininosuccinate_lyase"/>
    <property type="match status" value="1"/>
</dbReference>
<dbReference type="GO" id="GO:0042450">
    <property type="term" value="P:L-arginine biosynthetic process via ornithine"/>
    <property type="evidence" value="ECO:0007669"/>
    <property type="project" value="UniProtKB-UniRule"/>
</dbReference>
<evidence type="ECO:0000259" key="4">
    <source>
        <dbReference type="Pfam" id="PF14698"/>
    </source>
</evidence>
<dbReference type="InterPro" id="IPR022761">
    <property type="entry name" value="Fumarate_lyase_N"/>
</dbReference>
<dbReference type="PRINTS" id="PR00149">
    <property type="entry name" value="FUMRATELYASE"/>
</dbReference>
<comment type="catalytic activity">
    <reaction evidence="1">
        <text>2-(N(omega)-L-arginino)succinate = fumarate + L-arginine</text>
        <dbReference type="Rhea" id="RHEA:24020"/>
        <dbReference type="ChEBI" id="CHEBI:29806"/>
        <dbReference type="ChEBI" id="CHEBI:32682"/>
        <dbReference type="ChEBI" id="CHEBI:57472"/>
        <dbReference type="EC" id="4.3.2.1"/>
    </reaction>
</comment>
<accession>A0A075H481</accession>
<dbReference type="Gene3D" id="1.20.200.10">
    <property type="entry name" value="Fumarase/aspartase (Central domain)"/>
    <property type="match status" value="1"/>
</dbReference>
<dbReference type="GO" id="GO:0004056">
    <property type="term" value="F:argininosuccinate lyase activity"/>
    <property type="evidence" value="ECO:0007669"/>
    <property type="project" value="UniProtKB-UniRule"/>
</dbReference>
<dbReference type="Gene3D" id="1.10.40.30">
    <property type="entry name" value="Fumarase/aspartase (C-terminal domain)"/>
    <property type="match status" value="1"/>
</dbReference>
<keyword evidence="1 5" id="KW-0456">Lyase</keyword>
<sequence length="496" mass="55027">MTDKVDLLRGNRLSKTSGLASSFISSVEDDSLILDSVIKINIAHLLMLNKNEIIDKKTVSKCIKSLKSIDDSFQLDSDLEDVHMNVESFVIDRIGSEIGGQLNLAKSRNDQVASAIRMTSRQFILDLLSNIHDLQKVILTLAKSHTDYLMPSFTHLQHAQIVTLSHHLLAHYDSLSRDAERFQETYYRVNKSPQGSGAIASVIINVDRDYVAKLLGFDGLVENSIDATTTRDFCIELMSNLTLLMLNVEKIVNELVLWSTSEFSYVEISDEFSSTSSIMPQKKNPVIAELIRSKSSIIIGDLVASIGIIKSLTLGYSIDLQDLTPRLWNSLDKSLSSIQLLSNMLSNCKFNKESMSNNLDDTMIAADLANYLASNYNISFRQSHHIVGTLSKTSADSDKKLSSLVKSDLLQVTKKITGKTIKISVDEIDSIFNYNKNVNSKTTKGSPSASESNRMIKVRKTSLANSSKFVKKQQNLINKSELLIEKSIKNLSGGGT</sequence>
<keyword evidence="1" id="KW-0055">Arginine biosynthesis</keyword>
<dbReference type="HAMAP" id="MF_00006">
    <property type="entry name" value="Arg_succ_lyase"/>
    <property type="match status" value="1"/>
</dbReference>
<organism evidence="5">
    <name type="scientific">uncultured marine thaumarchaeote KM3_47_C08</name>
    <dbReference type="NCBI Taxonomy" id="1456167"/>
    <lineage>
        <taxon>Archaea</taxon>
        <taxon>Nitrososphaerota</taxon>
        <taxon>environmental samples</taxon>
    </lineage>
</organism>
<evidence type="ECO:0000313" key="5">
    <source>
        <dbReference type="EMBL" id="AIF10884.1"/>
    </source>
</evidence>
<proteinExistence type="inferred from homology"/>
<gene>
    <name evidence="5" type="primary">ASL</name>
    <name evidence="1 5" type="synonym">argH</name>
</gene>
<dbReference type="NCBIfam" id="TIGR00838">
    <property type="entry name" value="argH"/>
    <property type="match status" value="1"/>
</dbReference>
<feature type="domain" description="Argininosuccinate lyase C-terminal" evidence="4">
    <location>
        <begin position="363"/>
        <end position="419"/>
    </location>
</feature>
<protein>
    <recommendedName>
        <fullName evidence="1 2">Argininosuccinate lyase</fullName>
        <shortName evidence="1">ASAL</shortName>
        <ecNumber evidence="1 2">4.3.2.1</ecNumber>
    </recommendedName>
    <alternativeName>
        <fullName evidence="1">Arginosuccinase</fullName>
    </alternativeName>
</protein>
<comment type="subcellular location">
    <subcellularLocation>
        <location evidence="1">Cytoplasm</location>
    </subcellularLocation>
</comment>
<feature type="domain" description="Fumarate lyase N-terminal" evidence="3">
    <location>
        <begin position="59"/>
        <end position="300"/>
    </location>
</feature>
<dbReference type="PANTHER" id="PTHR43814">
    <property type="entry name" value="ARGININOSUCCINATE LYASE"/>
    <property type="match status" value="1"/>
</dbReference>
<comment type="pathway">
    <text evidence="1">Amino-acid biosynthesis; L-arginine biosynthesis; L-arginine from L-ornithine and carbamoyl phosphate: step 3/3.</text>
</comment>
<dbReference type="Gene3D" id="1.10.275.10">
    <property type="entry name" value="Fumarase/aspartase (N-terminal domain)"/>
    <property type="match status" value="1"/>
</dbReference>
<dbReference type="Pfam" id="PF00206">
    <property type="entry name" value="Lyase_1"/>
    <property type="match status" value="1"/>
</dbReference>
<dbReference type="InterPro" id="IPR000362">
    <property type="entry name" value="Fumarate_lyase_fam"/>
</dbReference>
<dbReference type="EMBL" id="KF900902">
    <property type="protein sequence ID" value="AIF10884.1"/>
    <property type="molecule type" value="Genomic_DNA"/>
</dbReference>
<dbReference type="GO" id="GO:0005829">
    <property type="term" value="C:cytosol"/>
    <property type="evidence" value="ECO:0007669"/>
    <property type="project" value="TreeGrafter"/>
</dbReference>
<name>A0A075H481_9ARCH</name>
<dbReference type="SUPFAM" id="SSF48557">
    <property type="entry name" value="L-aspartase-like"/>
    <property type="match status" value="1"/>
</dbReference>
<dbReference type="AlphaFoldDB" id="A0A075H481"/>
<reference evidence="5" key="1">
    <citation type="journal article" date="2014" name="Genome Biol. Evol.">
        <title>Pangenome evidence for extensive interdomain horizontal transfer affecting lineage core and shell genes in uncultured planktonic thaumarchaeota and euryarchaeota.</title>
        <authorList>
            <person name="Deschamps P."/>
            <person name="Zivanovic Y."/>
            <person name="Moreira D."/>
            <person name="Rodriguez-Valera F."/>
            <person name="Lopez-Garcia P."/>
        </authorList>
    </citation>
    <scope>NUCLEOTIDE SEQUENCE</scope>
</reference>
<dbReference type="InterPro" id="IPR029419">
    <property type="entry name" value="Arg_succ_lyase_C"/>
</dbReference>
<keyword evidence="1" id="KW-0028">Amino-acid biosynthesis</keyword>
<dbReference type="InterPro" id="IPR024083">
    <property type="entry name" value="Fumarase/histidase_N"/>
</dbReference>
<evidence type="ECO:0000256" key="1">
    <source>
        <dbReference type="HAMAP-Rule" id="MF_00006"/>
    </source>
</evidence>
<dbReference type="EC" id="4.3.2.1" evidence="1 2"/>
<evidence type="ECO:0000259" key="3">
    <source>
        <dbReference type="Pfam" id="PF00206"/>
    </source>
</evidence>
<dbReference type="PANTHER" id="PTHR43814:SF1">
    <property type="entry name" value="ARGININOSUCCINATE LYASE"/>
    <property type="match status" value="1"/>
</dbReference>